<comment type="caution">
    <text evidence="1">The sequence shown here is derived from an EMBL/GenBank/DDBJ whole genome shotgun (WGS) entry which is preliminary data.</text>
</comment>
<gene>
    <name evidence="1" type="ORF">McpAg1_07770</name>
</gene>
<dbReference type="EMBL" id="JAWDKA010000003">
    <property type="protein sequence ID" value="MDV0441576.1"/>
    <property type="molecule type" value="Genomic_DNA"/>
</dbReference>
<evidence type="ECO:0000313" key="1">
    <source>
        <dbReference type="EMBL" id="MDV0441576.1"/>
    </source>
</evidence>
<name>A0AAE4S9U8_9EURY</name>
<organism evidence="1 2">
    <name type="scientific">Methanorbis furvi</name>
    <dbReference type="NCBI Taxonomy" id="3028299"/>
    <lineage>
        <taxon>Archaea</taxon>
        <taxon>Methanobacteriati</taxon>
        <taxon>Methanobacteriota</taxon>
        <taxon>Stenosarchaea group</taxon>
        <taxon>Methanomicrobia</taxon>
        <taxon>Methanomicrobiales</taxon>
        <taxon>Methanocorpusculaceae</taxon>
        <taxon>Methanorbis</taxon>
    </lineage>
</organism>
<keyword evidence="2" id="KW-1185">Reference proteome</keyword>
<accession>A0AAE4S9U8</accession>
<protein>
    <submittedName>
        <fullName evidence="1">Uncharacterized protein</fullName>
    </submittedName>
</protein>
<dbReference type="RefSeq" id="WP_338093975.1">
    <property type="nucleotide sequence ID" value="NZ_JAWDKA010000003.1"/>
</dbReference>
<sequence length="203" mass="22890">MTEHDTVLYLCEPATIADIYRGVTYPAATTARFTSPENRTRYPKETTYTCNTAPGTRSGWVPAGERQAVRQRSDRMTISGIYRGKTYTAKTSHVPAMYTERDRIPRIGVHQTVTGYGIADCDVLISGKLGITTAAKTDARGVWWAYLPVDDYTKASIRSFVENGGKVYKMLKQTEREEGYIWDEVMQCITRTGNGFRMISRMV</sequence>
<proteinExistence type="predicted"/>
<dbReference type="AlphaFoldDB" id="A0AAE4S9U8"/>
<evidence type="ECO:0000313" key="2">
    <source>
        <dbReference type="Proteomes" id="UP001273136"/>
    </source>
</evidence>
<reference evidence="1" key="1">
    <citation type="submission" date="2023-06" db="EMBL/GenBank/DDBJ databases">
        <title>Genome sequence of Methancorpusculaceae sp. Ag1.</title>
        <authorList>
            <person name="Protasov E."/>
            <person name="Platt K."/>
            <person name="Poehlein A."/>
            <person name="Daniel R."/>
            <person name="Brune A."/>
        </authorList>
    </citation>
    <scope>NUCLEOTIDE SEQUENCE</scope>
    <source>
        <strain evidence="1">Ag1</strain>
    </source>
</reference>
<dbReference type="Proteomes" id="UP001273136">
    <property type="component" value="Unassembled WGS sequence"/>
</dbReference>